<evidence type="ECO:0000256" key="3">
    <source>
        <dbReference type="ARBA" id="ARBA00022692"/>
    </source>
</evidence>
<feature type="transmembrane region" description="Helical" evidence="6">
    <location>
        <begin position="77"/>
        <end position="94"/>
    </location>
</feature>
<feature type="transmembrane region" description="Helical" evidence="6">
    <location>
        <begin position="100"/>
        <end position="123"/>
    </location>
</feature>
<feature type="transmembrane region" description="Helical" evidence="6">
    <location>
        <begin position="7"/>
        <end position="24"/>
    </location>
</feature>
<dbReference type="GO" id="GO:0022857">
    <property type="term" value="F:transmembrane transporter activity"/>
    <property type="evidence" value="ECO:0007669"/>
    <property type="project" value="InterPro"/>
</dbReference>
<comment type="subcellular location">
    <subcellularLocation>
        <location evidence="1">Cell membrane</location>
        <topology evidence="1">Multi-pass membrane protein</topology>
    </subcellularLocation>
</comment>
<keyword evidence="3 6" id="KW-0812">Transmembrane</keyword>
<protein>
    <submittedName>
        <fullName evidence="8">Major facilitator superfamily (MFS) transporter</fullName>
    </submittedName>
</protein>
<feature type="transmembrane region" description="Helical" evidence="6">
    <location>
        <begin position="370"/>
        <end position="393"/>
    </location>
</feature>
<keyword evidence="2" id="KW-1003">Cell membrane</keyword>
<dbReference type="GO" id="GO:0005886">
    <property type="term" value="C:plasma membrane"/>
    <property type="evidence" value="ECO:0007669"/>
    <property type="project" value="UniProtKB-SubCell"/>
</dbReference>
<feature type="transmembrane region" description="Helical" evidence="6">
    <location>
        <begin position="247"/>
        <end position="267"/>
    </location>
</feature>
<keyword evidence="9" id="KW-1185">Reference proteome</keyword>
<dbReference type="InterPro" id="IPR050189">
    <property type="entry name" value="MFS_Efflux_Transporters"/>
</dbReference>
<dbReference type="PANTHER" id="PTHR43124:SF3">
    <property type="entry name" value="CHLORAMPHENICOL EFFLUX PUMP RV0191"/>
    <property type="match status" value="1"/>
</dbReference>
<feature type="transmembrane region" description="Helical" evidence="6">
    <location>
        <begin position="274"/>
        <end position="293"/>
    </location>
</feature>
<name>A0A0W0ZLS5_9GAMM</name>
<feature type="transmembrane region" description="Helical" evidence="6">
    <location>
        <begin position="44"/>
        <end position="65"/>
    </location>
</feature>
<feature type="transmembrane region" description="Helical" evidence="6">
    <location>
        <begin position="135"/>
        <end position="157"/>
    </location>
</feature>
<dbReference type="InterPro" id="IPR020846">
    <property type="entry name" value="MFS_dom"/>
</dbReference>
<evidence type="ECO:0000256" key="2">
    <source>
        <dbReference type="ARBA" id="ARBA00022475"/>
    </source>
</evidence>
<dbReference type="InterPro" id="IPR036259">
    <property type="entry name" value="MFS_trans_sf"/>
</dbReference>
<dbReference type="EMBL" id="LNYU01000003">
    <property type="protein sequence ID" value="KTD69976.1"/>
    <property type="molecule type" value="Genomic_DNA"/>
</dbReference>
<accession>A0A0W0ZLS5</accession>
<dbReference type="RefSeq" id="WP_058512553.1">
    <property type="nucleotide sequence ID" value="NZ_CAAAIH010000054.1"/>
</dbReference>
<feature type="transmembrane region" description="Helical" evidence="6">
    <location>
        <begin position="299"/>
        <end position="321"/>
    </location>
</feature>
<comment type="caution">
    <text evidence="8">The sequence shown here is derived from an EMBL/GenBank/DDBJ whole genome shotgun (WGS) entry which is preliminary data.</text>
</comment>
<dbReference type="OrthoDB" id="5291895at2"/>
<dbReference type="AlphaFoldDB" id="A0A0W0ZLS5"/>
<evidence type="ECO:0000313" key="8">
    <source>
        <dbReference type="EMBL" id="KTD69976.1"/>
    </source>
</evidence>
<evidence type="ECO:0000259" key="7">
    <source>
        <dbReference type="PROSITE" id="PS50850"/>
    </source>
</evidence>
<dbReference type="Pfam" id="PF07690">
    <property type="entry name" value="MFS_1"/>
    <property type="match status" value="1"/>
</dbReference>
<evidence type="ECO:0000313" key="9">
    <source>
        <dbReference type="Proteomes" id="UP000054703"/>
    </source>
</evidence>
<feature type="domain" description="Major facilitator superfamily (MFS) profile" evidence="7">
    <location>
        <begin position="8"/>
        <end position="396"/>
    </location>
</feature>
<organism evidence="8 9">
    <name type="scientific">Legionella santicrucis</name>
    <dbReference type="NCBI Taxonomy" id="45074"/>
    <lineage>
        <taxon>Bacteria</taxon>
        <taxon>Pseudomonadati</taxon>
        <taxon>Pseudomonadota</taxon>
        <taxon>Gammaproteobacteria</taxon>
        <taxon>Legionellales</taxon>
        <taxon>Legionellaceae</taxon>
        <taxon>Legionella</taxon>
    </lineage>
</organism>
<evidence type="ECO:0000256" key="4">
    <source>
        <dbReference type="ARBA" id="ARBA00022989"/>
    </source>
</evidence>
<dbReference type="Proteomes" id="UP000054703">
    <property type="component" value="Unassembled WGS sequence"/>
</dbReference>
<dbReference type="PROSITE" id="PS50850">
    <property type="entry name" value="MFS"/>
    <property type="match status" value="1"/>
</dbReference>
<dbReference type="SUPFAM" id="SSF103473">
    <property type="entry name" value="MFS general substrate transporter"/>
    <property type="match status" value="1"/>
</dbReference>
<keyword evidence="5 6" id="KW-0472">Membrane</keyword>
<sequence length="412" mass="45067">MSASRVVAWFVWVVASIFYAYQYVLRVMPNIMMDNITSQFHIDATVFGQFSGIYYLGYSLMHLPIGIMLDRFGPKRVMTVCILLPVIGLLPLIFADNWIYPLIGRALIGIGSSAAILGTFKIIRMSFKEQYFSRMLSFSVMIGLIGAVYGGGPVSYLSHTLGYKVVVEIFIALGLILACITYLIVPEEKPTYHCSVFANVKTVFSNKKVMLLCFFSGLMLGPLEGFSDVWGSGFLKQVYGLEPSVANYLPSMIFIGMCFGSPVLSLIAEKTGYYLGTIITAGITMCLVFVALVTGMLTVSSITVCFILVGMCCAYQILAIYKVSTYVPDNLAGLTTAIANMIIMIFGYGFHTVIGIVINAHGGIRDANAFIYGIGVIPITLALGFTGIFFLAYQDKLGARTTPEIKKRLSEA</sequence>
<dbReference type="PANTHER" id="PTHR43124">
    <property type="entry name" value="PURINE EFFLUX PUMP PBUE"/>
    <property type="match status" value="1"/>
</dbReference>
<reference evidence="8 9" key="1">
    <citation type="submission" date="2015-11" db="EMBL/GenBank/DDBJ databases">
        <title>Genomic analysis of 38 Legionella species identifies large and diverse effector repertoires.</title>
        <authorList>
            <person name="Burstein D."/>
            <person name="Amaro F."/>
            <person name="Zusman T."/>
            <person name="Lifshitz Z."/>
            <person name="Cohen O."/>
            <person name="Gilbert J.A."/>
            <person name="Pupko T."/>
            <person name="Shuman H.A."/>
            <person name="Segal G."/>
        </authorList>
    </citation>
    <scope>NUCLEOTIDE SEQUENCE [LARGE SCALE GENOMIC DNA]</scope>
    <source>
        <strain evidence="8 9">SC-63-C7</strain>
    </source>
</reference>
<dbReference type="Gene3D" id="1.20.1250.20">
    <property type="entry name" value="MFS general substrate transporter like domains"/>
    <property type="match status" value="2"/>
</dbReference>
<proteinExistence type="predicted"/>
<feature type="transmembrane region" description="Helical" evidence="6">
    <location>
        <begin position="163"/>
        <end position="185"/>
    </location>
</feature>
<dbReference type="STRING" id="45074.Lsan_0060"/>
<evidence type="ECO:0000256" key="6">
    <source>
        <dbReference type="SAM" id="Phobius"/>
    </source>
</evidence>
<evidence type="ECO:0000256" key="5">
    <source>
        <dbReference type="ARBA" id="ARBA00023136"/>
    </source>
</evidence>
<keyword evidence="4 6" id="KW-1133">Transmembrane helix</keyword>
<dbReference type="InterPro" id="IPR011701">
    <property type="entry name" value="MFS"/>
</dbReference>
<feature type="transmembrane region" description="Helical" evidence="6">
    <location>
        <begin position="209"/>
        <end position="227"/>
    </location>
</feature>
<gene>
    <name evidence="8" type="primary">smlA</name>
    <name evidence="8" type="ORF">Lsan_0060</name>
</gene>
<dbReference type="PATRIC" id="fig|45074.5.peg.66"/>
<feature type="transmembrane region" description="Helical" evidence="6">
    <location>
        <begin position="333"/>
        <end position="358"/>
    </location>
</feature>
<evidence type="ECO:0000256" key="1">
    <source>
        <dbReference type="ARBA" id="ARBA00004651"/>
    </source>
</evidence>